<keyword evidence="5" id="KW-1185">Reference proteome</keyword>
<dbReference type="AlphaFoldDB" id="C9Y2C6"/>
<feature type="domain" description="N-acetyltransferase" evidence="3">
    <location>
        <begin position="13"/>
        <end position="169"/>
    </location>
</feature>
<evidence type="ECO:0000256" key="1">
    <source>
        <dbReference type="ARBA" id="ARBA00022679"/>
    </source>
</evidence>
<proteinExistence type="predicted"/>
<dbReference type="InterPro" id="IPR016181">
    <property type="entry name" value="Acyl_CoA_acyltransferase"/>
</dbReference>
<dbReference type="NCBIfam" id="NF007527">
    <property type="entry name" value="PRK10140.1"/>
    <property type="match status" value="1"/>
</dbReference>
<dbReference type="PANTHER" id="PTHR43072:SF23">
    <property type="entry name" value="UPF0039 PROTEIN C11D3.02C"/>
    <property type="match status" value="1"/>
</dbReference>
<evidence type="ECO:0000313" key="5">
    <source>
        <dbReference type="Proteomes" id="UP000002069"/>
    </source>
</evidence>
<dbReference type="PROSITE" id="PS51186">
    <property type="entry name" value="GNAT"/>
    <property type="match status" value="1"/>
</dbReference>
<reference evidence="4 5" key="1">
    <citation type="journal article" date="2010" name="J. Bacteriol.">
        <title>Complete Genome Sequence of Cronobacter turicensis LMG 23827, a foodborne pathogen causing deaths in neonates.</title>
        <authorList>
            <person name="Stephan R."/>
            <person name="Lehner A."/>
            <person name="Tischler P."/>
            <person name="Rattei T."/>
        </authorList>
    </citation>
    <scope>NUCLEOTIDE SEQUENCE [LARGE SCALE GENOMIC DNA]</scope>
    <source>
        <strain evidence="5">DSM 18703 / CCUG 55852 / LMG 23827 / z3032</strain>
    </source>
</reference>
<evidence type="ECO:0000313" key="4">
    <source>
        <dbReference type="EMBL" id="CBA34275.1"/>
    </source>
</evidence>
<dbReference type="Proteomes" id="UP000002069">
    <property type="component" value="Chromosome"/>
</dbReference>
<organism evidence="4 5">
    <name type="scientific">Cronobacter turicensis (strain DSM 18703 / CCUG 55852 / LMG 23827 / z3032)</name>
    <dbReference type="NCBI Taxonomy" id="693216"/>
    <lineage>
        <taxon>Bacteria</taxon>
        <taxon>Pseudomonadati</taxon>
        <taxon>Pseudomonadota</taxon>
        <taxon>Gammaproteobacteria</taxon>
        <taxon>Enterobacterales</taxon>
        <taxon>Enterobacteriaceae</taxon>
        <taxon>Cronobacter</taxon>
    </lineage>
</organism>
<keyword evidence="1" id="KW-0808">Transferase</keyword>
<evidence type="ECO:0000256" key="2">
    <source>
        <dbReference type="ARBA" id="ARBA00023315"/>
    </source>
</evidence>
<gene>
    <name evidence="4" type="primary">yhhY</name>
    <name evidence="4" type="ordered locus">Ctu_39510</name>
</gene>
<evidence type="ECO:0000259" key="3">
    <source>
        <dbReference type="PROSITE" id="PS51186"/>
    </source>
</evidence>
<sequence>MLRPQRERAMNEIVVRHAEAEDAQALQQIHTMPEIIHNTLQIPHPSLAMWRDRLGAPQPGRRQLVACIDGEVVGHLALTVEQNPRRSHVATFGMSVHPGWRNRGVASALMREMVNLCDNWLRIERIELTVFVDNAPALAVYRKFGFETEGTGKRYGLRNGEYVDAYFMARVKAG</sequence>
<keyword evidence="2" id="KW-0012">Acyltransferase</keyword>
<dbReference type="Gene3D" id="3.40.630.30">
    <property type="match status" value="1"/>
</dbReference>
<dbReference type="Pfam" id="PF00583">
    <property type="entry name" value="Acetyltransf_1"/>
    <property type="match status" value="1"/>
</dbReference>
<dbReference type="GO" id="GO:0016747">
    <property type="term" value="F:acyltransferase activity, transferring groups other than amino-acyl groups"/>
    <property type="evidence" value="ECO:0007669"/>
    <property type="project" value="InterPro"/>
</dbReference>
<dbReference type="SUPFAM" id="SSF55729">
    <property type="entry name" value="Acyl-CoA N-acyltransferases (Nat)"/>
    <property type="match status" value="1"/>
</dbReference>
<accession>C9Y2C6</accession>
<protein>
    <submittedName>
        <fullName evidence="4">Uncharacterized N-acetyltransferase yhhY</fullName>
    </submittedName>
</protein>
<dbReference type="KEGG" id="ctu:CTU_39510"/>
<dbReference type="EMBL" id="FN543093">
    <property type="protein sequence ID" value="CBA34275.1"/>
    <property type="molecule type" value="Genomic_DNA"/>
</dbReference>
<dbReference type="HOGENOM" id="CLU_013985_19_8_6"/>
<dbReference type="PATRIC" id="fig|693216.3.peg.3746"/>
<dbReference type="CDD" id="cd04301">
    <property type="entry name" value="NAT_SF"/>
    <property type="match status" value="1"/>
</dbReference>
<reference evidence="5" key="2">
    <citation type="journal article" date="2011" name="J. Bacteriol.">
        <title>Complete genome sequence of Cronobacter turicensis LMG 23827, a food-borne pathogen causing deaths in neonates.</title>
        <authorList>
            <person name="Stephan R."/>
            <person name="Lehner A."/>
            <person name="Tischler P."/>
            <person name="Rattei T."/>
        </authorList>
    </citation>
    <scope>NUCLEOTIDE SEQUENCE [LARGE SCALE GENOMIC DNA]</scope>
    <source>
        <strain evidence="5">DSM 18703 / CCUG 55852 / LMG 23827 / z3032</strain>
    </source>
</reference>
<dbReference type="PANTHER" id="PTHR43072">
    <property type="entry name" value="N-ACETYLTRANSFERASE"/>
    <property type="match status" value="1"/>
</dbReference>
<name>C9Y2C6_CROTZ</name>
<dbReference type="InterPro" id="IPR000182">
    <property type="entry name" value="GNAT_dom"/>
</dbReference>